<reference evidence="3" key="1">
    <citation type="submission" date="2022-05" db="EMBL/GenBank/DDBJ databases">
        <title>Draft genome sequence of Clostridium tertium strain CP3 isolated from Peru.</title>
        <authorList>
            <person name="Hurtado R."/>
            <person name="Lima L."/>
            <person name="Sousa T."/>
            <person name="Jaiswal A.K."/>
            <person name="Tiwari S."/>
            <person name="Maturrano L."/>
            <person name="Brenig B."/>
            <person name="Azevedo V."/>
        </authorList>
    </citation>
    <scope>NUCLEOTIDE SEQUENCE</scope>
    <source>
        <strain evidence="3">CP3</strain>
    </source>
</reference>
<dbReference type="InterPro" id="IPR010982">
    <property type="entry name" value="Lambda_DNA-bd_dom_sf"/>
</dbReference>
<organism evidence="3 4">
    <name type="scientific">Clostridium tertium</name>
    <dbReference type="NCBI Taxonomy" id="1559"/>
    <lineage>
        <taxon>Bacteria</taxon>
        <taxon>Bacillati</taxon>
        <taxon>Bacillota</taxon>
        <taxon>Clostridia</taxon>
        <taxon>Eubacteriales</taxon>
        <taxon>Clostridiaceae</taxon>
        <taxon>Clostridium</taxon>
    </lineage>
</organism>
<dbReference type="Pfam" id="PF01381">
    <property type="entry name" value="HTH_3"/>
    <property type="match status" value="1"/>
</dbReference>
<evidence type="ECO:0000256" key="1">
    <source>
        <dbReference type="ARBA" id="ARBA00023125"/>
    </source>
</evidence>
<dbReference type="PROSITE" id="PS50943">
    <property type="entry name" value="HTH_CROC1"/>
    <property type="match status" value="1"/>
</dbReference>
<dbReference type="Proteomes" id="UP001141183">
    <property type="component" value="Unassembled WGS sequence"/>
</dbReference>
<protein>
    <submittedName>
        <fullName evidence="3">Helix-turn-helix domain-containing protein</fullName>
    </submittedName>
</protein>
<dbReference type="CDD" id="cd00093">
    <property type="entry name" value="HTH_XRE"/>
    <property type="match status" value="1"/>
</dbReference>
<dbReference type="InterPro" id="IPR001387">
    <property type="entry name" value="Cro/C1-type_HTH"/>
</dbReference>
<comment type="caution">
    <text evidence="3">The sequence shown here is derived from an EMBL/GenBank/DDBJ whole genome shotgun (WGS) entry which is preliminary data.</text>
</comment>
<dbReference type="EMBL" id="JAMRYU010000001">
    <property type="protein sequence ID" value="MDC4238906.1"/>
    <property type="molecule type" value="Genomic_DNA"/>
</dbReference>
<evidence type="ECO:0000313" key="3">
    <source>
        <dbReference type="EMBL" id="MDC4238906.1"/>
    </source>
</evidence>
<dbReference type="SMART" id="SM00530">
    <property type="entry name" value="HTH_XRE"/>
    <property type="match status" value="1"/>
</dbReference>
<dbReference type="AlphaFoldDB" id="A0A9X3XIG9"/>
<sequence>MGFNEKLQGLRKDKGLSQEGLAELVGVSRQSVAKWESKKSYQEVNKLIQLSNVFGVSIDKLLKNIEEECCNKEIKKSINGIDEKIIDFLCRAKKLTYAGGGNESQSF</sequence>
<gene>
    <name evidence="3" type="ORF">NE398_01820</name>
</gene>
<evidence type="ECO:0000313" key="4">
    <source>
        <dbReference type="Proteomes" id="UP001141183"/>
    </source>
</evidence>
<keyword evidence="1" id="KW-0238">DNA-binding</keyword>
<dbReference type="RefSeq" id="WP_272470020.1">
    <property type="nucleotide sequence ID" value="NZ_JAMRYU010000001.1"/>
</dbReference>
<keyword evidence="4" id="KW-1185">Reference proteome</keyword>
<feature type="domain" description="HTH cro/C1-type" evidence="2">
    <location>
        <begin position="7"/>
        <end position="61"/>
    </location>
</feature>
<dbReference type="GO" id="GO:0003677">
    <property type="term" value="F:DNA binding"/>
    <property type="evidence" value="ECO:0007669"/>
    <property type="project" value="UniProtKB-KW"/>
</dbReference>
<proteinExistence type="predicted"/>
<dbReference type="Gene3D" id="1.10.260.40">
    <property type="entry name" value="lambda repressor-like DNA-binding domains"/>
    <property type="match status" value="1"/>
</dbReference>
<evidence type="ECO:0000259" key="2">
    <source>
        <dbReference type="PROSITE" id="PS50943"/>
    </source>
</evidence>
<accession>A0A9X3XIG9</accession>
<dbReference type="PANTHER" id="PTHR46558:SF4">
    <property type="entry name" value="DNA-BIDING PHAGE PROTEIN"/>
    <property type="match status" value="1"/>
</dbReference>
<dbReference type="PANTHER" id="PTHR46558">
    <property type="entry name" value="TRACRIPTIONAL REGULATORY PROTEIN-RELATED-RELATED"/>
    <property type="match status" value="1"/>
</dbReference>
<dbReference type="SUPFAM" id="SSF47413">
    <property type="entry name" value="lambda repressor-like DNA-binding domains"/>
    <property type="match status" value="1"/>
</dbReference>
<name>A0A9X3XIG9_9CLOT</name>